<keyword evidence="1" id="KW-0175">Coiled coil</keyword>
<dbReference type="Proteomes" id="UP001152622">
    <property type="component" value="Chromosome 16"/>
</dbReference>
<feature type="compositionally biased region" description="Basic residues" evidence="2">
    <location>
        <begin position="90"/>
        <end position="99"/>
    </location>
</feature>
<comment type="caution">
    <text evidence="3">The sequence shown here is derived from an EMBL/GenBank/DDBJ whole genome shotgun (WGS) entry which is preliminary data.</text>
</comment>
<dbReference type="EMBL" id="JAINUF010000016">
    <property type="protein sequence ID" value="KAJ8340646.1"/>
    <property type="molecule type" value="Genomic_DNA"/>
</dbReference>
<evidence type="ECO:0000313" key="3">
    <source>
        <dbReference type="EMBL" id="KAJ8340646.1"/>
    </source>
</evidence>
<evidence type="ECO:0000313" key="4">
    <source>
        <dbReference type="Proteomes" id="UP001152622"/>
    </source>
</evidence>
<feature type="region of interest" description="Disordered" evidence="2">
    <location>
        <begin position="75"/>
        <end position="113"/>
    </location>
</feature>
<feature type="coiled-coil region" evidence="1">
    <location>
        <begin position="116"/>
        <end position="172"/>
    </location>
</feature>
<dbReference type="AlphaFoldDB" id="A0A9Q1EKQ2"/>
<feature type="region of interest" description="Disordered" evidence="2">
    <location>
        <begin position="16"/>
        <end position="43"/>
    </location>
</feature>
<accession>A0A9Q1EKQ2</accession>
<feature type="region of interest" description="Disordered" evidence="2">
    <location>
        <begin position="314"/>
        <end position="354"/>
    </location>
</feature>
<organism evidence="3 4">
    <name type="scientific">Synaphobranchus kaupii</name>
    <name type="common">Kaup's arrowtooth eel</name>
    <dbReference type="NCBI Taxonomy" id="118154"/>
    <lineage>
        <taxon>Eukaryota</taxon>
        <taxon>Metazoa</taxon>
        <taxon>Chordata</taxon>
        <taxon>Craniata</taxon>
        <taxon>Vertebrata</taxon>
        <taxon>Euteleostomi</taxon>
        <taxon>Actinopterygii</taxon>
        <taxon>Neopterygii</taxon>
        <taxon>Teleostei</taxon>
        <taxon>Anguilliformes</taxon>
        <taxon>Synaphobranchidae</taxon>
        <taxon>Synaphobranchus</taxon>
    </lineage>
</organism>
<evidence type="ECO:0000256" key="1">
    <source>
        <dbReference type="SAM" id="Coils"/>
    </source>
</evidence>
<gene>
    <name evidence="3" type="ORF">SKAU_G00352790</name>
</gene>
<feature type="compositionally biased region" description="Polar residues" evidence="2">
    <location>
        <begin position="76"/>
        <end position="87"/>
    </location>
</feature>
<feature type="compositionally biased region" description="Polar residues" evidence="2">
    <location>
        <begin position="18"/>
        <end position="28"/>
    </location>
</feature>
<sequence>MNNFITMRNKYVTEESALCSQHPQNPVQIASGDNAEGKHSRRTSPVTLDMTTQLEKVETLVQDPALWHLAVESEGRTSSALTMSEDLSPQKKKKKKKERATREGAGPTDGGREAELAELLRKIKELQALRKSDREEWKWERERMEQEREDERNEWRNIKRNMENTMEALDLEKTLVQHLRMEDQEKWSKTTNSLLNQLIVEREAWQIERGQTDRHRRKAAEEWRNEIKEKDKRIAVLELEKKRGLSLMKQDRETLEKERREMEATRKEEVALLQKVLRERDEAIRAEERMRELERQERVKRVEEEKKAINAEMKMKEEKKRAKEAIMAQKTEERRWEQERQEREKEEKKKEKEQRAIIAELKRKEEELLRKDREMTRAQIAEERKRDKERKWWRMEERKVTAAEKNAINENRTFEYENERGEWWKVKKRRKRRKARKLGVFENETKEEDTECCQKFCVRIPI</sequence>
<proteinExistence type="predicted"/>
<protein>
    <submittedName>
        <fullName evidence="3">Uncharacterized protein</fullName>
    </submittedName>
</protein>
<name>A0A9Q1EKQ2_SYNKA</name>
<keyword evidence="4" id="KW-1185">Reference proteome</keyword>
<reference evidence="3" key="1">
    <citation type="journal article" date="2023" name="Science">
        <title>Genome structures resolve the early diversification of teleost fishes.</title>
        <authorList>
            <person name="Parey E."/>
            <person name="Louis A."/>
            <person name="Montfort J."/>
            <person name="Bouchez O."/>
            <person name="Roques C."/>
            <person name="Iampietro C."/>
            <person name="Lluch J."/>
            <person name="Castinel A."/>
            <person name="Donnadieu C."/>
            <person name="Desvignes T."/>
            <person name="Floi Bucao C."/>
            <person name="Jouanno E."/>
            <person name="Wen M."/>
            <person name="Mejri S."/>
            <person name="Dirks R."/>
            <person name="Jansen H."/>
            <person name="Henkel C."/>
            <person name="Chen W.J."/>
            <person name="Zahm M."/>
            <person name="Cabau C."/>
            <person name="Klopp C."/>
            <person name="Thompson A.W."/>
            <person name="Robinson-Rechavi M."/>
            <person name="Braasch I."/>
            <person name="Lecointre G."/>
            <person name="Bobe J."/>
            <person name="Postlethwait J.H."/>
            <person name="Berthelot C."/>
            <person name="Roest Crollius H."/>
            <person name="Guiguen Y."/>
        </authorList>
    </citation>
    <scope>NUCLEOTIDE SEQUENCE</scope>
    <source>
        <strain evidence="3">WJC10195</strain>
    </source>
</reference>
<dbReference type="OrthoDB" id="8960164at2759"/>
<evidence type="ECO:0000256" key="2">
    <source>
        <dbReference type="SAM" id="MobiDB-lite"/>
    </source>
</evidence>